<dbReference type="GO" id="GO:0016651">
    <property type="term" value="F:oxidoreductase activity, acting on NAD(P)H"/>
    <property type="evidence" value="ECO:0007669"/>
    <property type="project" value="InterPro"/>
</dbReference>
<dbReference type="SUPFAM" id="SSF50129">
    <property type="entry name" value="GroES-like"/>
    <property type="match status" value="1"/>
</dbReference>
<dbReference type="STRING" id="1441469.A0A225AYB1"/>
<dbReference type="Pfam" id="PF08240">
    <property type="entry name" value="ADH_N"/>
    <property type="match status" value="1"/>
</dbReference>
<organism evidence="4 5">
    <name type="scientific">Talaromyces atroroseus</name>
    <dbReference type="NCBI Taxonomy" id="1441469"/>
    <lineage>
        <taxon>Eukaryota</taxon>
        <taxon>Fungi</taxon>
        <taxon>Dikarya</taxon>
        <taxon>Ascomycota</taxon>
        <taxon>Pezizomycotina</taxon>
        <taxon>Eurotiomycetes</taxon>
        <taxon>Eurotiomycetidae</taxon>
        <taxon>Eurotiales</taxon>
        <taxon>Trichocomaceae</taxon>
        <taxon>Talaromyces</taxon>
        <taxon>Talaromyces sect. Trachyspermi</taxon>
    </lineage>
</organism>
<accession>A0A225AYB1</accession>
<dbReference type="Pfam" id="PF00107">
    <property type="entry name" value="ADH_zinc_N"/>
    <property type="match status" value="1"/>
</dbReference>
<dbReference type="SUPFAM" id="SSF51735">
    <property type="entry name" value="NAD(P)-binding Rossmann-fold domains"/>
    <property type="match status" value="1"/>
</dbReference>
<dbReference type="OrthoDB" id="48317at2759"/>
<dbReference type="EMBL" id="LFMY01000009">
    <property type="protein sequence ID" value="OKL58467.1"/>
    <property type="molecule type" value="Genomic_DNA"/>
</dbReference>
<evidence type="ECO:0000256" key="2">
    <source>
        <dbReference type="ARBA" id="ARBA00023002"/>
    </source>
</evidence>
<proteinExistence type="inferred from homology"/>
<evidence type="ECO:0000313" key="5">
    <source>
        <dbReference type="Proteomes" id="UP000214365"/>
    </source>
</evidence>
<evidence type="ECO:0000256" key="1">
    <source>
        <dbReference type="ARBA" id="ARBA00008072"/>
    </source>
</evidence>
<dbReference type="Proteomes" id="UP000214365">
    <property type="component" value="Unassembled WGS sequence"/>
</dbReference>
<gene>
    <name evidence="4" type="ORF">UA08_05975</name>
</gene>
<dbReference type="InterPro" id="IPR011032">
    <property type="entry name" value="GroES-like_sf"/>
</dbReference>
<evidence type="ECO:0000259" key="3">
    <source>
        <dbReference type="SMART" id="SM00829"/>
    </source>
</evidence>
<reference evidence="4 5" key="1">
    <citation type="submission" date="2015-06" db="EMBL/GenBank/DDBJ databases">
        <title>Talaromyces atroroseus IBT 11181 draft genome.</title>
        <authorList>
            <person name="Rasmussen K.B."/>
            <person name="Rasmussen S."/>
            <person name="Petersen B."/>
            <person name="Sicheritz-Ponten T."/>
            <person name="Mortensen U.H."/>
            <person name="Thrane U."/>
        </authorList>
    </citation>
    <scope>NUCLEOTIDE SEQUENCE [LARGE SCALE GENOMIC DNA]</scope>
    <source>
        <strain evidence="4 5">IBT 11181</strain>
    </source>
</reference>
<feature type="domain" description="Enoyl reductase (ER)" evidence="3">
    <location>
        <begin position="13"/>
        <end position="335"/>
    </location>
</feature>
<dbReference type="InterPro" id="IPR013154">
    <property type="entry name" value="ADH-like_N"/>
</dbReference>
<dbReference type="PANTHER" id="PTHR45348:SF2">
    <property type="entry name" value="ZINC-TYPE ALCOHOL DEHYDROGENASE-LIKE PROTEIN C2E1P3.01"/>
    <property type="match status" value="1"/>
</dbReference>
<dbReference type="SMART" id="SM00829">
    <property type="entry name" value="PKS_ER"/>
    <property type="match status" value="1"/>
</dbReference>
<dbReference type="InterPro" id="IPR020843">
    <property type="entry name" value="ER"/>
</dbReference>
<keyword evidence="5" id="KW-1185">Reference proteome</keyword>
<comment type="caution">
    <text evidence="4">The sequence shown here is derived from an EMBL/GenBank/DDBJ whole genome shotgun (WGS) entry which is preliminary data.</text>
</comment>
<dbReference type="CDD" id="cd08249">
    <property type="entry name" value="enoyl_reductase_like"/>
    <property type="match status" value="1"/>
</dbReference>
<dbReference type="Gene3D" id="3.40.50.720">
    <property type="entry name" value="NAD(P)-binding Rossmann-like Domain"/>
    <property type="match status" value="1"/>
</dbReference>
<protein>
    <submittedName>
        <fullName evidence="4">Zinc-binding alcohol dehydrogenase domain-containing protein cipB</fullName>
    </submittedName>
</protein>
<name>A0A225AYB1_TALAT</name>
<dbReference type="PANTHER" id="PTHR45348">
    <property type="entry name" value="HYPOTHETICAL OXIDOREDUCTASE (EUROFUNG)"/>
    <property type="match status" value="1"/>
</dbReference>
<evidence type="ECO:0000313" key="4">
    <source>
        <dbReference type="EMBL" id="OKL58467.1"/>
    </source>
</evidence>
<dbReference type="InterPro" id="IPR013149">
    <property type="entry name" value="ADH-like_C"/>
</dbReference>
<dbReference type="Gene3D" id="3.90.180.10">
    <property type="entry name" value="Medium-chain alcohol dehydrogenases, catalytic domain"/>
    <property type="match status" value="1"/>
</dbReference>
<keyword evidence="2" id="KW-0560">Oxidoreductase</keyword>
<dbReference type="GeneID" id="31005731"/>
<comment type="similarity">
    <text evidence="1">Belongs to the zinc-containing alcohol dehydrogenase family.</text>
</comment>
<dbReference type="InterPro" id="IPR047122">
    <property type="entry name" value="Trans-enoyl_RdTase-like"/>
</dbReference>
<sequence>MPSNTAAWLIAPKQHPLEVKEAPLPEPKENEILVKNHAVGINPVDGGVQKLAFLPITYPGILGNEVAGEVVAVGPNVTRFKAGDRVAGHALTILTMNSDEGGFQEYTILKTNLTFEILDNISFEDAVVLPLCLSTAACGLFIDLKLPLPTVPAQPFDGKTLLVWGGASCVGSNAIQLARAAGYEVITTASPKNFEYVQTLGASQAFDYNSTTVKDDIVNALKGRQLAGILDCIGFAATPICLDIAQAAEGFKFVATTKARFPTPPEGVQIKHIRGDDLYARPLGKAIYEDFLPAALKAGSYITAPKPTVIGKGLEHVQAGIDLVGKGVSATKVVVTL</sequence>
<dbReference type="InterPro" id="IPR036291">
    <property type="entry name" value="NAD(P)-bd_dom_sf"/>
</dbReference>
<dbReference type="AlphaFoldDB" id="A0A225AYB1"/>
<dbReference type="RefSeq" id="XP_020118588.1">
    <property type="nucleotide sequence ID" value="XM_020268578.1"/>
</dbReference>